<organism evidence="2 3">
    <name type="scientific">Prauserella oleivorans</name>
    <dbReference type="NCBI Taxonomy" id="1478153"/>
    <lineage>
        <taxon>Bacteria</taxon>
        <taxon>Bacillati</taxon>
        <taxon>Actinomycetota</taxon>
        <taxon>Actinomycetes</taxon>
        <taxon>Pseudonocardiales</taxon>
        <taxon>Pseudonocardiaceae</taxon>
        <taxon>Prauserella</taxon>
    </lineage>
</organism>
<accession>A0ABW5WA49</accession>
<keyword evidence="1" id="KW-0472">Membrane</keyword>
<evidence type="ECO:0000313" key="2">
    <source>
        <dbReference type="EMBL" id="MFD2799463.1"/>
    </source>
</evidence>
<protein>
    <submittedName>
        <fullName evidence="2">Alkaline shock response membrane anchor protein AmaP</fullName>
    </submittedName>
</protein>
<dbReference type="EMBL" id="JBHUOF010000007">
    <property type="protein sequence ID" value="MFD2799463.1"/>
    <property type="molecule type" value="Genomic_DNA"/>
</dbReference>
<comment type="caution">
    <text evidence="2">The sequence shown here is derived from an EMBL/GenBank/DDBJ whole genome shotgun (WGS) entry which is preliminary data.</text>
</comment>
<keyword evidence="1" id="KW-1133">Transmembrane helix</keyword>
<evidence type="ECO:0000313" key="3">
    <source>
        <dbReference type="Proteomes" id="UP001597478"/>
    </source>
</evidence>
<name>A0ABW5WA49_9PSEU</name>
<proteinExistence type="predicted"/>
<feature type="transmembrane region" description="Helical" evidence="1">
    <location>
        <begin position="67"/>
        <end position="89"/>
    </location>
</feature>
<evidence type="ECO:0000256" key="1">
    <source>
        <dbReference type="SAM" id="Phobius"/>
    </source>
</evidence>
<gene>
    <name evidence="2" type="primary">amaP</name>
    <name evidence="2" type="ORF">ACFS2C_08665</name>
</gene>
<keyword evidence="3" id="KW-1185">Reference proteome</keyword>
<feature type="transmembrane region" description="Helical" evidence="1">
    <location>
        <begin position="20"/>
        <end position="43"/>
    </location>
</feature>
<dbReference type="Proteomes" id="UP001597478">
    <property type="component" value="Unassembled WGS sequence"/>
</dbReference>
<sequence>MTRSVAAKAAARSNRPDRVLTFVTGLVVFALGALALVVGFGWLGAYRAQRPVLDPIALDWLSRQDPVLTRAVAIVVGLLLFVLGLWWFLRSLRPEPRPDVALDRAPGREVTVSASAIADAVRTDAEAIDGVSRARVRSVGSAEHPALRLTLWLREGSDLRDVWHELDTQVLARAREALDVAVLPTAVRLELGSAERRRVR</sequence>
<reference evidence="3" key="1">
    <citation type="journal article" date="2019" name="Int. J. Syst. Evol. Microbiol.">
        <title>The Global Catalogue of Microorganisms (GCM) 10K type strain sequencing project: providing services to taxonomists for standard genome sequencing and annotation.</title>
        <authorList>
            <consortium name="The Broad Institute Genomics Platform"/>
            <consortium name="The Broad Institute Genome Sequencing Center for Infectious Disease"/>
            <person name="Wu L."/>
            <person name="Ma J."/>
        </authorList>
    </citation>
    <scope>NUCLEOTIDE SEQUENCE [LARGE SCALE GENOMIC DNA]</scope>
    <source>
        <strain evidence="3">IBRC-M 10906</strain>
    </source>
</reference>
<keyword evidence="1" id="KW-0812">Transmembrane</keyword>
<dbReference type="RefSeq" id="WP_377385469.1">
    <property type="nucleotide sequence ID" value="NZ_JBHSAN010000006.1"/>
</dbReference>
<dbReference type="NCBIfam" id="NF033218">
    <property type="entry name" value="anchor_AmaP"/>
    <property type="match status" value="1"/>
</dbReference>